<evidence type="ECO:0000313" key="3">
    <source>
        <dbReference type="EMBL" id="MBH0230814.1"/>
    </source>
</evidence>
<organism evidence="3 4">
    <name type="scientific">Halobacillus yeomjeoni</name>
    <dbReference type="NCBI Taxonomy" id="311194"/>
    <lineage>
        <taxon>Bacteria</taxon>
        <taxon>Bacillati</taxon>
        <taxon>Bacillota</taxon>
        <taxon>Bacilli</taxon>
        <taxon>Bacillales</taxon>
        <taxon>Bacillaceae</taxon>
        <taxon>Halobacillus</taxon>
    </lineage>
</organism>
<dbReference type="AlphaFoldDB" id="A0A931HWQ4"/>
<sequence length="449" mass="51860">MKIALAHFRVGETDGVSLEMEKWKTTYESMGHEVVMLAGSEGQSEAYVIEEMHYKHPENLKFVENAYKEMKDYSSADAMKEDMLDYANRVEEKLVTFIQDEEIDLLIPNNILSLGWNLPAGVAFTNAIEKTEVRTICHHHDFHWERDKYQNPTADFVKEWLGQYFPPVSPRISHVVINSLAQDELKKHYDIDATVVPNVFDFQREPWSMDDYNEDFRETFGIKKEDVLILQATRIAERKAIELGIDFVAKLQDQLEEGTTLYNGQPFTASSEVVYVLAGLDEAEPEYIQALKQKAEDLGVKMKWINHSIDHSRWQEEDKKVYSLWDAYAACDFITYPSILEGWGNQLLEGMFAKKPLLVYEYPVFERDIKQSGIKYPSLGAEHQTTSHGLVEVDSEVMDQAVRDSVEILTSPDIYEEVVEANFRIGKELYSYEALQTYLSNVLQEKIKQ</sequence>
<protein>
    <submittedName>
        <fullName evidence="3">Glycosyltransferase family 4 protein</fullName>
    </submittedName>
</protein>
<dbReference type="Gene3D" id="3.40.50.2000">
    <property type="entry name" value="Glycogen Phosphorylase B"/>
    <property type="match status" value="2"/>
</dbReference>
<dbReference type="EMBL" id="JADZSC010000002">
    <property type="protein sequence ID" value="MBH0230814.1"/>
    <property type="molecule type" value="Genomic_DNA"/>
</dbReference>
<gene>
    <name evidence="3" type="ORF">H0267_11360</name>
</gene>
<dbReference type="PANTHER" id="PTHR46401:SF2">
    <property type="entry name" value="GLYCOSYLTRANSFERASE WBBK-RELATED"/>
    <property type="match status" value="1"/>
</dbReference>
<keyword evidence="1" id="KW-0808">Transferase</keyword>
<evidence type="ECO:0000256" key="1">
    <source>
        <dbReference type="ARBA" id="ARBA00022679"/>
    </source>
</evidence>
<dbReference type="RefSeq" id="WP_197317424.1">
    <property type="nucleotide sequence ID" value="NZ_JADZSC010000002.1"/>
</dbReference>
<proteinExistence type="predicted"/>
<comment type="caution">
    <text evidence="3">The sequence shown here is derived from an EMBL/GenBank/DDBJ whole genome shotgun (WGS) entry which is preliminary data.</text>
</comment>
<keyword evidence="4" id="KW-1185">Reference proteome</keyword>
<dbReference type="GO" id="GO:0016757">
    <property type="term" value="F:glycosyltransferase activity"/>
    <property type="evidence" value="ECO:0007669"/>
    <property type="project" value="InterPro"/>
</dbReference>
<dbReference type="PANTHER" id="PTHR46401">
    <property type="entry name" value="GLYCOSYLTRANSFERASE WBBK-RELATED"/>
    <property type="match status" value="1"/>
</dbReference>
<dbReference type="CDD" id="cd03801">
    <property type="entry name" value="GT4_PimA-like"/>
    <property type="match status" value="1"/>
</dbReference>
<dbReference type="GO" id="GO:0009103">
    <property type="term" value="P:lipopolysaccharide biosynthetic process"/>
    <property type="evidence" value="ECO:0007669"/>
    <property type="project" value="TreeGrafter"/>
</dbReference>
<dbReference type="SUPFAM" id="SSF53756">
    <property type="entry name" value="UDP-Glycosyltransferase/glycogen phosphorylase"/>
    <property type="match status" value="1"/>
</dbReference>
<dbReference type="InterPro" id="IPR001296">
    <property type="entry name" value="Glyco_trans_1"/>
</dbReference>
<evidence type="ECO:0000313" key="4">
    <source>
        <dbReference type="Proteomes" id="UP000614490"/>
    </source>
</evidence>
<name>A0A931HWQ4_9BACI</name>
<dbReference type="Proteomes" id="UP000614490">
    <property type="component" value="Unassembled WGS sequence"/>
</dbReference>
<evidence type="ECO:0000259" key="2">
    <source>
        <dbReference type="Pfam" id="PF00534"/>
    </source>
</evidence>
<dbReference type="Pfam" id="PF00534">
    <property type="entry name" value="Glycos_transf_1"/>
    <property type="match status" value="1"/>
</dbReference>
<reference evidence="3 4" key="1">
    <citation type="journal article" date="2005" name="Int. J. Syst. Evol. Microbiol.">
        <title>Halobacillus yeomjeoni sp. nov., isolated from a marine solar saltern in Korea.</title>
        <authorList>
            <person name="Yoon J.H."/>
            <person name="Kang S.J."/>
            <person name="Lee C.H."/>
            <person name="Oh H.W."/>
            <person name="Oh T.K."/>
        </authorList>
    </citation>
    <scope>NUCLEOTIDE SEQUENCE [LARGE SCALE GENOMIC DNA]</scope>
    <source>
        <strain evidence="3 4">KCTC 3957</strain>
    </source>
</reference>
<accession>A0A931HWQ4</accession>
<feature type="domain" description="Glycosyl transferase family 1" evidence="2">
    <location>
        <begin position="214"/>
        <end position="366"/>
    </location>
</feature>